<organism evidence="2 3">
    <name type="scientific">Ganoderma sinense ZZ0214-1</name>
    <dbReference type="NCBI Taxonomy" id="1077348"/>
    <lineage>
        <taxon>Eukaryota</taxon>
        <taxon>Fungi</taxon>
        <taxon>Dikarya</taxon>
        <taxon>Basidiomycota</taxon>
        <taxon>Agaricomycotina</taxon>
        <taxon>Agaricomycetes</taxon>
        <taxon>Polyporales</taxon>
        <taxon>Polyporaceae</taxon>
        <taxon>Ganoderma</taxon>
    </lineage>
</organism>
<feature type="compositionally biased region" description="Acidic residues" evidence="1">
    <location>
        <begin position="8"/>
        <end position="24"/>
    </location>
</feature>
<accession>A0A2G8RS00</accession>
<dbReference type="EMBL" id="AYKW01000067">
    <property type="protein sequence ID" value="PIL24261.1"/>
    <property type="molecule type" value="Genomic_DNA"/>
</dbReference>
<feature type="region of interest" description="Disordered" evidence="1">
    <location>
        <begin position="1"/>
        <end position="52"/>
    </location>
</feature>
<dbReference type="OrthoDB" id="5575at2759"/>
<proteinExistence type="predicted"/>
<dbReference type="Proteomes" id="UP000230002">
    <property type="component" value="Unassembled WGS sequence"/>
</dbReference>
<gene>
    <name evidence="2" type="ORF">GSI_14014</name>
</gene>
<feature type="region of interest" description="Disordered" evidence="1">
    <location>
        <begin position="57"/>
        <end position="76"/>
    </location>
</feature>
<feature type="region of interest" description="Disordered" evidence="1">
    <location>
        <begin position="291"/>
        <end position="337"/>
    </location>
</feature>
<feature type="region of interest" description="Disordered" evidence="1">
    <location>
        <begin position="125"/>
        <end position="161"/>
    </location>
</feature>
<name>A0A2G8RS00_9APHY</name>
<dbReference type="STRING" id="1077348.A0A2G8RS00"/>
<evidence type="ECO:0000313" key="2">
    <source>
        <dbReference type="EMBL" id="PIL24261.1"/>
    </source>
</evidence>
<protein>
    <submittedName>
        <fullName evidence="2">Uncharacterized protein</fullName>
    </submittedName>
</protein>
<dbReference type="AlphaFoldDB" id="A0A2G8RS00"/>
<feature type="compositionally biased region" description="Polar residues" evidence="1">
    <location>
        <begin position="127"/>
        <end position="142"/>
    </location>
</feature>
<feature type="compositionally biased region" description="Polar residues" evidence="1">
    <location>
        <begin position="57"/>
        <end position="68"/>
    </location>
</feature>
<sequence length="360" mass="39712">MQARDLEGLEDVEDFWDMGEDDFDEPKVLQPREALPNESPKRTSPLRAGEILGSLRKTNVSVESTSSAGAPPRQLANGNFECNHTCKDKTRCRHLCCRDGLHKPPPMTKKRLEAIVAAGDAFLQKPVASSSKPTATSTNPRDATNKPKPRPIAKSDRPLKNLEALHDRMGVKENLRLGDRARIKLETNLESAPPTRKRKPPPDFDLEFARIHDDRPGKVQLVNPNDLDVSDDDLPDALNLLTGAREAEAQCRSTASESTDYADPEVDALIAGLHIPPTGLEMADGKIAVRDSQEDISTVNGPPSPASRSKKRRRSISSSDSFPPAKKHTKERGDSPIEVNSLRNYLERSYRVIPDILFAA</sequence>
<evidence type="ECO:0000313" key="3">
    <source>
        <dbReference type="Proteomes" id="UP000230002"/>
    </source>
</evidence>
<keyword evidence="3" id="KW-1185">Reference proteome</keyword>
<evidence type="ECO:0000256" key="1">
    <source>
        <dbReference type="SAM" id="MobiDB-lite"/>
    </source>
</evidence>
<reference evidence="2 3" key="1">
    <citation type="journal article" date="2015" name="Sci. Rep.">
        <title>Chromosome-level genome map provides insights into diverse defense mechanisms in the medicinal fungus Ganoderma sinense.</title>
        <authorList>
            <person name="Zhu Y."/>
            <person name="Xu J."/>
            <person name="Sun C."/>
            <person name="Zhou S."/>
            <person name="Xu H."/>
            <person name="Nelson D.R."/>
            <person name="Qian J."/>
            <person name="Song J."/>
            <person name="Luo H."/>
            <person name="Xiang L."/>
            <person name="Li Y."/>
            <person name="Xu Z."/>
            <person name="Ji A."/>
            <person name="Wang L."/>
            <person name="Lu S."/>
            <person name="Hayward A."/>
            <person name="Sun W."/>
            <person name="Li X."/>
            <person name="Schwartz D.C."/>
            <person name="Wang Y."/>
            <person name="Chen S."/>
        </authorList>
    </citation>
    <scope>NUCLEOTIDE SEQUENCE [LARGE SCALE GENOMIC DNA]</scope>
    <source>
        <strain evidence="2 3">ZZ0214-1</strain>
    </source>
</reference>
<comment type="caution">
    <text evidence="2">The sequence shown here is derived from an EMBL/GenBank/DDBJ whole genome shotgun (WGS) entry which is preliminary data.</text>
</comment>